<dbReference type="SUPFAM" id="SSF88946">
    <property type="entry name" value="Sigma2 domain of RNA polymerase sigma factors"/>
    <property type="match status" value="1"/>
</dbReference>
<dbReference type="InterPro" id="IPR013249">
    <property type="entry name" value="RNA_pol_sigma70_r4_t2"/>
</dbReference>
<dbReference type="InterPro" id="IPR013324">
    <property type="entry name" value="RNA_pol_sigma_r3/r4-like"/>
</dbReference>
<dbReference type="SUPFAM" id="SSF88659">
    <property type="entry name" value="Sigma3 and sigma4 domains of RNA polymerase sigma factors"/>
    <property type="match status" value="1"/>
</dbReference>
<evidence type="ECO:0000256" key="1">
    <source>
        <dbReference type="ARBA" id="ARBA00010641"/>
    </source>
</evidence>
<dbReference type="InterPro" id="IPR039425">
    <property type="entry name" value="RNA_pol_sigma-70-like"/>
</dbReference>
<reference evidence="8 10" key="2">
    <citation type="submission" date="2018-10" db="EMBL/GenBank/DDBJ databases">
        <title>Genomic Encyclopedia of Type Strains, Phase IV (KMG-IV): sequencing the most valuable type-strain genomes for metagenomic binning, comparative biology and taxonomic classification.</title>
        <authorList>
            <person name="Goeker M."/>
        </authorList>
    </citation>
    <scope>NUCLEOTIDE SEQUENCE [LARGE SCALE GENOMIC DNA]</scope>
    <source>
        <strain evidence="8 10">DSM 19791</strain>
    </source>
</reference>
<accession>A0AAD1D6D8</accession>
<dbReference type="AlphaFoldDB" id="A0AAD1D6D8"/>
<dbReference type="RefSeq" id="WP_121048265.1">
    <property type="nucleotide sequence ID" value="NZ_AP018711.1"/>
</dbReference>
<evidence type="ECO:0000259" key="6">
    <source>
        <dbReference type="Pfam" id="PF08281"/>
    </source>
</evidence>
<keyword evidence="2" id="KW-0805">Transcription regulation</keyword>
<dbReference type="PANTHER" id="PTHR43133:SF63">
    <property type="entry name" value="RNA POLYMERASE SIGMA FACTOR FECI-RELATED"/>
    <property type="match status" value="1"/>
</dbReference>
<evidence type="ECO:0000256" key="2">
    <source>
        <dbReference type="ARBA" id="ARBA00023015"/>
    </source>
</evidence>
<dbReference type="GO" id="GO:0003677">
    <property type="term" value="F:DNA binding"/>
    <property type="evidence" value="ECO:0007669"/>
    <property type="project" value="InterPro"/>
</dbReference>
<dbReference type="InterPro" id="IPR013325">
    <property type="entry name" value="RNA_pol_sigma_r2"/>
</dbReference>
<evidence type="ECO:0000313" key="10">
    <source>
        <dbReference type="Proteomes" id="UP000276029"/>
    </source>
</evidence>
<keyword evidence="3" id="KW-0731">Sigma factor</keyword>
<gene>
    <name evidence="8" type="ORF">DFR51_1346</name>
    <name evidence="7" type="ORF">SmB9_24210</name>
</gene>
<comment type="similarity">
    <text evidence="1">Belongs to the sigma-70 factor family. ECF subfamily.</text>
</comment>
<dbReference type="Proteomes" id="UP000275727">
    <property type="component" value="Chromosome"/>
</dbReference>
<protein>
    <submittedName>
        <fullName evidence="8">RNA polymerase sigma-70 factor (ECF subfamily)</fullName>
    </submittedName>
</protein>
<sequence length="171" mass="19768">MTRNSTAAFAAFYRAEQARLLRYFRTRAGRDDAPDLVQETFARLLRSGAFERMDNPQAYLTRSARNLLIDRARQQQQSQAVIFPFDEGCDAPVCPEQMWRIEEADLRRAYGRALRAMSRRTRRVFLMHRMRRMTYTEIAKQLGIGDKGVQHHMSLALARIRGALTAWSVAG</sequence>
<keyword evidence="4" id="KW-0804">Transcription</keyword>
<dbReference type="EMBL" id="AP018711">
    <property type="protein sequence ID" value="BBE34763.1"/>
    <property type="molecule type" value="Genomic_DNA"/>
</dbReference>
<name>A0AAD1D6D8_SPHMI</name>
<evidence type="ECO:0000256" key="4">
    <source>
        <dbReference type="ARBA" id="ARBA00023163"/>
    </source>
</evidence>
<organism evidence="7 9">
    <name type="scientific">Sphingosinicella microcystinivorans</name>
    <dbReference type="NCBI Taxonomy" id="335406"/>
    <lineage>
        <taxon>Bacteria</taxon>
        <taxon>Pseudomonadati</taxon>
        <taxon>Pseudomonadota</taxon>
        <taxon>Alphaproteobacteria</taxon>
        <taxon>Sphingomonadales</taxon>
        <taxon>Sphingosinicellaceae</taxon>
        <taxon>Sphingosinicella</taxon>
    </lineage>
</organism>
<dbReference type="Pfam" id="PF08281">
    <property type="entry name" value="Sigma70_r4_2"/>
    <property type="match status" value="1"/>
</dbReference>
<evidence type="ECO:0000313" key="8">
    <source>
        <dbReference type="EMBL" id="RKS91777.1"/>
    </source>
</evidence>
<dbReference type="KEGG" id="smic:SmB9_24210"/>
<dbReference type="InterPro" id="IPR014284">
    <property type="entry name" value="RNA_pol_sigma-70_dom"/>
</dbReference>
<keyword evidence="10" id="KW-1185">Reference proteome</keyword>
<dbReference type="GO" id="GO:0006352">
    <property type="term" value="P:DNA-templated transcription initiation"/>
    <property type="evidence" value="ECO:0007669"/>
    <property type="project" value="InterPro"/>
</dbReference>
<dbReference type="NCBIfam" id="TIGR02937">
    <property type="entry name" value="sigma70-ECF"/>
    <property type="match status" value="1"/>
</dbReference>
<dbReference type="InterPro" id="IPR007627">
    <property type="entry name" value="RNA_pol_sigma70_r2"/>
</dbReference>
<dbReference type="Proteomes" id="UP000276029">
    <property type="component" value="Unassembled WGS sequence"/>
</dbReference>
<dbReference type="Gene3D" id="1.10.1740.10">
    <property type="match status" value="1"/>
</dbReference>
<feature type="domain" description="RNA polymerase sigma factor 70 region 4 type 2" evidence="6">
    <location>
        <begin position="108"/>
        <end position="160"/>
    </location>
</feature>
<dbReference type="InterPro" id="IPR036388">
    <property type="entry name" value="WH-like_DNA-bd_sf"/>
</dbReference>
<dbReference type="Gene3D" id="1.10.10.10">
    <property type="entry name" value="Winged helix-like DNA-binding domain superfamily/Winged helix DNA-binding domain"/>
    <property type="match status" value="1"/>
</dbReference>
<evidence type="ECO:0000313" key="7">
    <source>
        <dbReference type="EMBL" id="BBE34763.1"/>
    </source>
</evidence>
<evidence type="ECO:0000259" key="5">
    <source>
        <dbReference type="Pfam" id="PF04542"/>
    </source>
</evidence>
<reference evidence="7 9" key="1">
    <citation type="submission" date="2018-06" db="EMBL/GenBank/DDBJ databases">
        <title>Complete Genome Sequence of the Microcystin-Degrading Bacterium Sphingosinicella microcystinivorans Strain B-9.</title>
        <authorList>
            <person name="Jin H."/>
            <person name="Nishizawa T."/>
            <person name="Guo Y."/>
            <person name="Nishizawa A."/>
            <person name="Park H."/>
            <person name="Kato H."/>
            <person name="Tsuji K."/>
            <person name="Harada K."/>
        </authorList>
    </citation>
    <scope>NUCLEOTIDE SEQUENCE [LARGE SCALE GENOMIC DNA]</scope>
    <source>
        <strain evidence="7 9">B9</strain>
    </source>
</reference>
<evidence type="ECO:0000256" key="3">
    <source>
        <dbReference type="ARBA" id="ARBA00023082"/>
    </source>
</evidence>
<dbReference type="GO" id="GO:0016987">
    <property type="term" value="F:sigma factor activity"/>
    <property type="evidence" value="ECO:0007669"/>
    <property type="project" value="UniProtKB-KW"/>
</dbReference>
<evidence type="ECO:0000313" key="9">
    <source>
        <dbReference type="Proteomes" id="UP000275727"/>
    </source>
</evidence>
<dbReference type="PANTHER" id="PTHR43133">
    <property type="entry name" value="RNA POLYMERASE ECF-TYPE SIGMA FACTO"/>
    <property type="match status" value="1"/>
</dbReference>
<dbReference type="EMBL" id="RBWX01000007">
    <property type="protein sequence ID" value="RKS91777.1"/>
    <property type="molecule type" value="Genomic_DNA"/>
</dbReference>
<proteinExistence type="inferred from homology"/>
<feature type="domain" description="RNA polymerase sigma-70 region 2" evidence="5">
    <location>
        <begin position="12"/>
        <end position="76"/>
    </location>
</feature>
<dbReference type="Pfam" id="PF04542">
    <property type="entry name" value="Sigma70_r2"/>
    <property type="match status" value="1"/>
</dbReference>